<keyword evidence="1" id="KW-0378">Hydrolase</keyword>
<accession>A0ACC8X8B5</accession>
<sequence length="225" mass="25807">MIQEILNLLDEVYNTNIKCYLNYESPFQLLVATILSAQCKDDRVNIVTKDLFKKYPTVYDFAKADIQELEQDIRIIGFHRNKAKNILLCANQVIQRHNGDVPSDINLLVELAGVGRKTANVIRGNIFEIPSIVVDTHVKRISIRWGLTSSTDPTAIEKDLMEILPKEHWIRYNTQVIAHGRAICTARSPKCEHCKFLIYCPFGLTKLLERMPDSVKKCIEEGIMY</sequence>
<dbReference type="EMBL" id="LJDB01000100">
    <property type="protein sequence ID" value="ONI37992.1"/>
    <property type="molecule type" value="Genomic_DNA"/>
</dbReference>
<evidence type="ECO:0000313" key="2">
    <source>
        <dbReference type="Proteomes" id="UP000188605"/>
    </source>
</evidence>
<keyword evidence="1" id="KW-0255">Endonuclease</keyword>
<reference evidence="1" key="1">
    <citation type="submission" date="2016-08" db="EMBL/GenBank/DDBJ databases">
        <authorList>
            <person name="Ngugi D.K."/>
            <person name="Miyake S."/>
            <person name="Stingl U."/>
        </authorList>
    </citation>
    <scope>NUCLEOTIDE SEQUENCE</scope>
    <source>
        <strain evidence="1">SCG-B11WGA-EpuloA1</strain>
    </source>
</reference>
<comment type="caution">
    <text evidence="1">The sequence shown here is derived from an EMBL/GenBank/DDBJ whole genome shotgun (WGS) entry which is preliminary data.</text>
</comment>
<evidence type="ECO:0000313" key="1">
    <source>
        <dbReference type="EMBL" id="ONI37992.1"/>
    </source>
</evidence>
<keyword evidence="1" id="KW-0540">Nuclease</keyword>
<organism evidence="1 2">
    <name type="scientific">Candidatus Epulonipiscium fishelsonii</name>
    <dbReference type="NCBI Taxonomy" id="77094"/>
    <lineage>
        <taxon>Bacteria</taxon>
        <taxon>Bacillati</taxon>
        <taxon>Bacillota</taxon>
        <taxon>Clostridia</taxon>
        <taxon>Lachnospirales</taxon>
        <taxon>Lachnospiraceae</taxon>
        <taxon>Candidatus Epulonipiscium</taxon>
    </lineage>
</organism>
<keyword evidence="2" id="KW-1185">Reference proteome</keyword>
<dbReference type="Proteomes" id="UP000188605">
    <property type="component" value="Unassembled WGS sequence"/>
</dbReference>
<name>A0ACC8X8B5_9FIRM</name>
<protein>
    <submittedName>
        <fullName evidence="1">Endonuclease III</fullName>
    </submittedName>
</protein>
<gene>
    <name evidence="1" type="ORF">AN396_11730</name>
</gene>
<proteinExistence type="predicted"/>